<evidence type="ECO:0000313" key="3">
    <source>
        <dbReference type="Proteomes" id="UP000789396"/>
    </source>
</evidence>
<evidence type="ECO:0000313" key="2">
    <source>
        <dbReference type="EMBL" id="CAG8535695.1"/>
    </source>
</evidence>
<dbReference type="EMBL" id="CAJVPZ010003774">
    <property type="protein sequence ID" value="CAG8535695.1"/>
    <property type="molecule type" value="Genomic_DNA"/>
</dbReference>
<feature type="non-terminal residue" evidence="2">
    <location>
        <position position="228"/>
    </location>
</feature>
<reference evidence="2" key="1">
    <citation type="submission" date="2021-06" db="EMBL/GenBank/DDBJ databases">
        <authorList>
            <person name="Kallberg Y."/>
            <person name="Tangrot J."/>
            <person name="Rosling A."/>
        </authorList>
    </citation>
    <scope>NUCLEOTIDE SEQUENCE</scope>
    <source>
        <strain evidence="2">IN212</strain>
    </source>
</reference>
<evidence type="ECO:0000256" key="1">
    <source>
        <dbReference type="SAM" id="Coils"/>
    </source>
</evidence>
<proteinExistence type="predicted"/>
<accession>A0A9N9FH32</accession>
<gene>
    <name evidence="2" type="ORF">RFULGI_LOCUS3994</name>
</gene>
<feature type="non-terminal residue" evidence="2">
    <location>
        <position position="1"/>
    </location>
</feature>
<keyword evidence="3" id="KW-1185">Reference proteome</keyword>
<protein>
    <submittedName>
        <fullName evidence="2">19238_t:CDS:1</fullName>
    </submittedName>
</protein>
<feature type="coiled-coil region" evidence="1">
    <location>
        <begin position="62"/>
        <end position="103"/>
    </location>
</feature>
<sequence length="228" mass="26484">MPRQSLLQKARLQLSSNKIVEGALTYLQATEGLLLRQHRRKDISEDDYKFRTNEITYFKNIIEQLNFKAKNLQDEINKLRNKNKDLKKENKDLHEEMNNLSQNFGLIHLDENKELLGRKKQEMINALHEIRKVFDLYKNKYKLGTIDAVPSKIVEIIEIKAGPSMIVETKSTFEILQTPEILANIVLNLSPSDIFKDADLSSEEAIIKEGIIKAIHSVDFYQLQGRYL</sequence>
<dbReference type="OrthoDB" id="2443326at2759"/>
<comment type="caution">
    <text evidence="2">The sequence shown here is derived from an EMBL/GenBank/DDBJ whole genome shotgun (WGS) entry which is preliminary data.</text>
</comment>
<keyword evidence="1" id="KW-0175">Coiled coil</keyword>
<dbReference type="AlphaFoldDB" id="A0A9N9FH32"/>
<dbReference type="Proteomes" id="UP000789396">
    <property type="component" value="Unassembled WGS sequence"/>
</dbReference>
<organism evidence="2 3">
    <name type="scientific">Racocetra fulgida</name>
    <dbReference type="NCBI Taxonomy" id="60492"/>
    <lineage>
        <taxon>Eukaryota</taxon>
        <taxon>Fungi</taxon>
        <taxon>Fungi incertae sedis</taxon>
        <taxon>Mucoromycota</taxon>
        <taxon>Glomeromycotina</taxon>
        <taxon>Glomeromycetes</taxon>
        <taxon>Diversisporales</taxon>
        <taxon>Gigasporaceae</taxon>
        <taxon>Racocetra</taxon>
    </lineage>
</organism>
<name>A0A9N9FH32_9GLOM</name>